<name>A0A645HYS9_9ZZZZ</name>
<reference evidence="1" key="1">
    <citation type="submission" date="2019-08" db="EMBL/GenBank/DDBJ databases">
        <authorList>
            <person name="Kucharzyk K."/>
            <person name="Murdoch R.W."/>
            <person name="Higgins S."/>
            <person name="Loffler F."/>
        </authorList>
    </citation>
    <scope>NUCLEOTIDE SEQUENCE</scope>
</reference>
<sequence length="88" mass="10552">MGKYKIARDRAARARADDQRRIELFTRRNIIHDNGRTKIEQHGAQIAFIHQYADRRHGEHAERPEFPHARFFAQPARQHDHPRHLNKL</sequence>
<comment type="caution">
    <text evidence="1">The sequence shown here is derived from an EMBL/GenBank/DDBJ whole genome shotgun (WGS) entry which is preliminary data.</text>
</comment>
<organism evidence="1">
    <name type="scientific">bioreactor metagenome</name>
    <dbReference type="NCBI Taxonomy" id="1076179"/>
    <lineage>
        <taxon>unclassified sequences</taxon>
        <taxon>metagenomes</taxon>
        <taxon>ecological metagenomes</taxon>
    </lineage>
</organism>
<proteinExistence type="predicted"/>
<evidence type="ECO:0000313" key="1">
    <source>
        <dbReference type="EMBL" id="MPN43642.1"/>
    </source>
</evidence>
<gene>
    <name evidence="1" type="ORF">SDC9_191202</name>
</gene>
<accession>A0A645HYS9</accession>
<protein>
    <submittedName>
        <fullName evidence="1">Uncharacterized protein</fullName>
    </submittedName>
</protein>
<dbReference type="AlphaFoldDB" id="A0A645HYS9"/>
<dbReference type="EMBL" id="VSSQ01102160">
    <property type="protein sequence ID" value="MPN43642.1"/>
    <property type="molecule type" value="Genomic_DNA"/>
</dbReference>